<organism evidence="1 2">
    <name type="scientific">Nitrospira defluvii</name>
    <dbReference type="NCBI Taxonomy" id="330214"/>
    <lineage>
        <taxon>Bacteria</taxon>
        <taxon>Pseudomonadati</taxon>
        <taxon>Nitrospirota</taxon>
        <taxon>Nitrospiria</taxon>
        <taxon>Nitrospirales</taxon>
        <taxon>Nitrospiraceae</taxon>
        <taxon>Nitrospira</taxon>
    </lineage>
</organism>
<name>A0ABN7M4V0_9BACT</name>
<dbReference type="RefSeq" id="WP_213043518.1">
    <property type="nucleotide sequence ID" value="NZ_CAJNBJ010000017.1"/>
</dbReference>
<protein>
    <recommendedName>
        <fullName evidence="3">Nitrogen regulatory protein P-II</fullName>
    </recommendedName>
</protein>
<reference evidence="1 2" key="1">
    <citation type="submission" date="2021-02" db="EMBL/GenBank/DDBJ databases">
        <authorList>
            <person name="Han P."/>
        </authorList>
    </citation>
    <scope>NUCLEOTIDE SEQUENCE [LARGE SCALE GENOMIC DNA]</scope>
    <source>
        <strain evidence="1">Candidatus Nitrospira sp. ZN2</strain>
    </source>
</reference>
<dbReference type="EMBL" id="CAJNBJ010000017">
    <property type="protein sequence ID" value="CAE6780659.1"/>
    <property type="molecule type" value="Genomic_DNA"/>
</dbReference>
<dbReference type="Proteomes" id="UP000675880">
    <property type="component" value="Unassembled WGS sequence"/>
</dbReference>
<keyword evidence="2" id="KW-1185">Reference proteome</keyword>
<accession>A0ABN7M4V0</accession>
<evidence type="ECO:0000313" key="2">
    <source>
        <dbReference type="Proteomes" id="UP000675880"/>
    </source>
</evidence>
<dbReference type="InterPro" id="IPR015867">
    <property type="entry name" value="N-reg_PII/ATP_PRibTrfase_C"/>
</dbReference>
<dbReference type="SUPFAM" id="SSF54913">
    <property type="entry name" value="GlnB-like"/>
    <property type="match status" value="1"/>
</dbReference>
<evidence type="ECO:0000313" key="1">
    <source>
        <dbReference type="EMBL" id="CAE6780659.1"/>
    </source>
</evidence>
<proteinExistence type="predicted"/>
<dbReference type="InterPro" id="IPR011322">
    <property type="entry name" value="N-reg_PII-like_a/b"/>
</dbReference>
<dbReference type="Gene3D" id="3.30.70.120">
    <property type="match status" value="1"/>
</dbReference>
<gene>
    <name evidence="1" type="ORF">NSPZN2_40738</name>
</gene>
<evidence type="ECO:0008006" key="3">
    <source>
        <dbReference type="Google" id="ProtNLM"/>
    </source>
</evidence>
<sequence length="101" mass="11304">MQMLMLAFRSSLKERVHVLLEQCDVRAYTELPETIGAGHTGPVEGVSFYPGVNHVIMVAVDDVRADRVEQAVKAWRDEVVQRPGGQKPSIAVFSWPCRQLV</sequence>
<comment type="caution">
    <text evidence="1">The sequence shown here is derived from an EMBL/GenBank/DDBJ whole genome shotgun (WGS) entry which is preliminary data.</text>
</comment>